<dbReference type="STRING" id="39946.A2XXS1"/>
<dbReference type="Gramene" id="BGIOSGA017170-TA">
    <property type="protein sequence ID" value="BGIOSGA017170-PA"/>
    <property type="gene ID" value="BGIOSGA017170"/>
</dbReference>
<protein>
    <recommendedName>
        <fullName evidence="5">RRM domain-containing protein</fullName>
    </recommendedName>
</protein>
<feature type="domain" description="RRM" evidence="5">
    <location>
        <begin position="122"/>
        <end position="194"/>
    </location>
</feature>
<dbReference type="Pfam" id="PF00076">
    <property type="entry name" value="RRM_1"/>
    <property type="match status" value="1"/>
</dbReference>
<dbReference type="AlphaFoldDB" id="A2XXS1"/>
<evidence type="ECO:0000256" key="3">
    <source>
        <dbReference type="ARBA" id="ARBA00057395"/>
    </source>
</evidence>
<dbReference type="GO" id="GO:0003723">
    <property type="term" value="F:RNA binding"/>
    <property type="evidence" value="ECO:0007669"/>
    <property type="project" value="UniProtKB-UniRule"/>
</dbReference>
<proteinExistence type="predicted"/>
<organism evidence="6 7">
    <name type="scientific">Oryza sativa subsp. indica</name>
    <name type="common">Rice</name>
    <dbReference type="NCBI Taxonomy" id="39946"/>
    <lineage>
        <taxon>Eukaryota</taxon>
        <taxon>Viridiplantae</taxon>
        <taxon>Streptophyta</taxon>
        <taxon>Embryophyta</taxon>
        <taxon>Tracheophyta</taxon>
        <taxon>Spermatophyta</taxon>
        <taxon>Magnoliopsida</taxon>
        <taxon>Liliopsida</taxon>
        <taxon>Poales</taxon>
        <taxon>Poaceae</taxon>
        <taxon>BOP clade</taxon>
        <taxon>Oryzoideae</taxon>
        <taxon>Oryzeae</taxon>
        <taxon>Oryzinae</taxon>
        <taxon>Oryza</taxon>
        <taxon>Oryza sativa</taxon>
    </lineage>
</organism>
<dbReference type="PANTHER" id="PTHR48027">
    <property type="entry name" value="HETEROGENEOUS NUCLEAR RIBONUCLEOPROTEIN 87F-RELATED"/>
    <property type="match status" value="1"/>
</dbReference>
<evidence type="ECO:0000256" key="4">
    <source>
        <dbReference type="PROSITE-ProRule" id="PRU00176"/>
    </source>
</evidence>
<dbReference type="InterPro" id="IPR000504">
    <property type="entry name" value="RRM_dom"/>
</dbReference>
<dbReference type="HOGENOM" id="CLU_1059204_0_0_1"/>
<dbReference type="InterPro" id="IPR035979">
    <property type="entry name" value="RBD_domain_sf"/>
</dbReference>
<sequence>MESINVARGASVTPRMALPCISNLQTLHYNLLLHRNRKTNGRKLRSVSCRASAGRGGGRGLDRRDVLLGIGAAAAMVATQGGGGALAAPIQAPDLGHCHEPVDLPDPDTAPEISCCPTYSAGTIFVGGLDPNVTEDVLKQVFAPYGEVVHVKIPVGKRCGFVQYVNRPSAEQALAVLQGTLIGGQNVRLSWGRSLSNKQPQHDSNQWGAGAGAGGYYSGYGQGYEAYGGYAQPQDPNMYGYGAYAGYPNYQQQQVAQQQPPQQ</sequence>
<gene>
    <name evidence="6" type="ORF">OsI_17488</name>
</gene>
<dbReference type="Proteomes" id="UP000007015">
    <property type="component" value="Chromosome 4"/>
</dbReference>
<dbReference type="InterPro" id="IPR052462">
    <property type="entry name" value="SLIRP/GR-RBP-like"/>
</dbReference>
<accession>A2XXS1</accession>
<evidence type="ECO:0000259" key="5">
    <source>
        <dbReference type="PROSITE" id="PS50102"/>
    </source>
</evidence>
<evidence type="ECO:0000313" key="6">
    <source>
        <dbReference type="EMBL" id="EAY95631.1"/>
    </source>
</evidence>
<evidence type="ECO:0000256" key="2">
    <source>
        <dbReference type="ARBA" id="ARBA00022884"/>
    </source>
</evidence>
<keyword evidence="2 4" id="KW-0694">RNA-binding</keyword>
<dbReference type="InterPro" id="IPR012677">
    <property type="entry name" value="Nucleotide-bd_a/b_plait_sf"/>
</dbReference>
<dbReference type="PROSITE" id="PS50102">
    <property type="entry name" value="RRM"/>
    <property type="match status" value="1"/>
</dbReference>
<evidence type="ECO:0000256" key="1">
    <source>
        <dbReference type="ARBA" id="ARBA00022737"/>
    </source>
</evidence>
<dbReference type="FunFam" id="3.30.70.330:FF:000405">
    <property type="entry name" value="polyadenylate-binding protein RBP45"/>
    <property type="match status" value="1"/>
</dbReference>
<keyword evidence="7" id="KW-1185">Reference proteome</keyword>
<dbReference type="SUPFAM" id="SSF54928">
    <property type="entry name" value="RNA-binding domain, RBD"/>
    <property type="match status" value="1"/>
</dbReference>
<dbReference type="Gene3D" id="3.30.70.330">
    <property type="match status" value="1"/>
</dbReference>
<dbReference type="SMART" id="SM00360">
    <property type="entry name" value="RRM"/>
    <property type="match status" value="1"/>
</dbReference>
<name>A2XXS1_ORYSI</name>
<reference evidence="6 7" key="1">
    <citation type="journal article" date="2005" name="PLoS Biol.">
        <title>The genomes of Oryza sativa: a history of duplications.</title>
        <authorList>
            <person name="Yu J."/>
            <person name="Wang J."/>
            <person name="Lin W."/>
            <person name="Li S."/>
            <person name="Li H."/>
            <person name="Zhou J."/>
            <person name="Ni P."/>
            <person name="Dong W."/>
            <person name="Hu S."/>
            <person name="Zeng C."/>
            <person name="Zhang J."/>
            <person name="Zhang Y."/>
            <person name="Li R."/>
            <person name="Xu Z."/>
            <person name="Li S."/>
            <person name="Li X."/>
            <person name="Zheng H."/>
            <person name="Cong L."/>
            <person name="Lin L."/>
            <person name="Yin J."/>
            <person name="Geng J."/>
            <person name="Li G."/>
            <person name="Shi J."/>
            <person name="Liu J."/>
            <person name="Lv H."/>
            <person name="Li J."/>
            <person name="Wang J."/>
            <person name="Deng Y."/>
            <person name="Ran L."/>
            <person name="Shi X."/>
            <person name="Wang X."/>
            <person name="Wu Q."/>
            <person name="Li C."/>
            <person name="Ren X."/>
            <person name="Wang J."/>
            <person name="Wang X."/>
            <person name="Li D."/>
            <person name="Liu D."/>
            <person name="Zhang X."/>
            <person name="Ji Z."/>
            <person name="Zhao W."/>
            <person name="Sun Y."/>
            <person name="Zhang Z."/>
            <person name="Bao J."/>
            <person name="Han Y."/>
            <person name="Dong L."/>
            <person name="Ji J."/>
            <person name="Chen P."/>
            <person name="Wu S."/>
            <person name="Liu J."/>
            <person name="Xiao Y."/>
            <person name="Bu D."/>
            <person name="Tan J."/>
            <person name="Yang L."/>
            <person name="Ye C."/>
            <person name="Zhang J."/>
            <person name="Xu J."/>
            <person name="Zhou Y."/>
            <person name="Yu Y."/>
            <person name="Zhang B."/>
            <person name="Zhuang S."/>
            <person name="Wei H."/>
            <person name="Liu B."/>
            <person name="Lei M."/>
            <person name="Yu H."/>
            <person name="Li Y."/>
            <person name="Xu H."/>
            <person name="Wei S."/>
            <person name="He X."/>
            <person name="Fang L."/>
            <person name="Zhang Z."/>
            <person name="Zhang Y."/>
            <person name="Huang X."/>
            <person name="Su Z."/>
            <person name="Tong W."/>
            <person name="Li J."/>
            <person name="Tong Z."/>
            <person name="Li S."/>
            <person name="Ye J."/>
            <person name="Wang L."/>
            <person name="Fang L."/>
            <person name="Lei T."/>
            <person name="Chen C."/>
            <person name="Chen H."/>
            <person name="Xu Z."/>
            <person name="Li H."/>
            <person name="Huang H."/>
            <person name="Zhang F."/>
            <person name="Xu H."/>
            <person name="Li N."/>
            <person name="Zhao C."/>
            <person name="Li S."/>
            <person name="Dong L."/>
            <person name="Huang Y."/>
            <person name="Li L."/>
            <person name="Xi Y."/>
            <person name="Qi Q."/>
            <person name="Li W."/>
            <person name="Zhang B."/>
            <person name="Hu W."/>
            <person name="Zhang Y."/>
            <person name="Tian X."/>
            <person name="Jiao Y."/>
            <person name="Liang X."/>
            <person name="Jin J."/>
            <person name="Gao L."/>
            <person name="Zheng W."/>
            <person name="Hao B."/>
            <person name="Liu S."/>
            <person name="Wang W."/>
            <person name="Yuan L."/>
            <person name="Cao M."/>
            <person name="McDermott J."/>
            <person name="Samudrala R."/>
            <person name="Wang J."/>
            <person name="Wong G.K."/>
            <person name="Yang H."/>
        </authorList>
    </citation>
    <scope>NUCLEOTIDE SEQUENCE [LARGE SCALE GENOMIC DNA]</scope>
    <source>
        <strain evidence="7">cv. 93-11</strain>
    </source>
</reference>
<evidence type="ECO:0000313" key="7">
    <source>
        <dbReference type="Proteomes" id="UP000007015"/>
    </source>
</evidence>
<dbReference type="EMBL" id="CM000129">
    <property type="protein sequence ID" value="EAY95631.1"/>
    <property type="molecule type" value="Genomic_DNA"/>
</dbReference>
<comment type="function">
    <text evidence="3">Heterogeneous nuclear ribonucleoprotein (hnRNP)-protein binding the poly(A) tail of mRNA and probably involved in some steps of pre-mRNA maturation.</text>
</comment>
<keyword evidence="1" id="KW-0677">Repeat</keyword>